<dbReference type="PROSITE" id="PS00237">
    <property type="entry name" value="G_PROTEIN_RECEP_F1_1"/>
    <property type="match status" value="1"/>
</dbReference>
<dbReference type="GO" id="GO:0060326">
    <property type="term" value="P:cell chemotaxis"/>
    <property type="evidence" value="ECO:0007669"/>
    <property type="project" value="TreeGrafter"/>
</dbReference>
<reference evidence="12 13" key="1">
    <citation type="submission" date="2015-08" db="EMBL/GenBank/DDBJ databases">
        <title>The genome of the Asian arowana (Scleropages formosus).</title>
        <authorList>
            <person name="Tan M.H."/>
            <person name="Gan H.M."/>
            <person name="Croft L.J."/>
            <person name="Austin C.M."/>
        </authorList>
    </citation>
    <scope>NUCLEOTIDE SEQUENCE [LARGE SCALE GENOMIC DNA]</scope>
    <source>
        <strain evidence="12">Aro1</strain>
    </source>
</reference>
<evidence type="ECO:0000256" key="5">
    <source>
        <dbReference type="ARBA" id="ARBA00023136"/>
    </source>
</evidence>
<name>A0A0P7U357_SCLFO</name>
<keyword evidence="2 8" id="KW-0812">Transmembrane</keyword>
<dbReference type="GO" id="GO:0016493">
    <property type="term" value="F:C-C chemokine receptor activity"/>
    <property type="evidence" value="ECO:0007669"/>
    <property type="project" value="TreeGrafter"/>
</dbReference>
<dbReference type="GO" id="GO:0019722">
    <property type="term" value="P:calcium-mediated signaling"/>
    <property type="evidence" value="ECO:0007669"/>
    <property type="project" value="TreeGrafter"/>
</dbReference>
<dbReference type="InterPro" id="IPR050119">
    <property type="entry name" value="CCR1-9-like"/>
</dbReference>
<dbReference type="EMBL" id="JARO02006971">
    <property type="protein sequence ID" value="KPP64530.1"/>
    <property type="molecule type" value="Genomic_DNA"/>
</dbReference>
<dbReference type="AlphaFoldDB" id="A0A0P7U357"/>
<comment type="similarity">
    <text evidence="8">Belongs to the G-protein coupled receptor 1 family.</text>
</comment>
<dbReference type="Proteomes" id="UP000034805">
    <property type="component" value="Unassembled WGS sequence"/>
</dbReference>
<evidence type="ECO:0000256" key="10">
    <source>
        <dbReference type="SAM" id="Phobius"/>
    </source>
</evidence>
<dbReference type="SMART" id="SM01381">
    <property type="entry name" value="7TM_GPCR_Srsx"/>
    <property type="match status" value="1"/>
</dbReference>
<evidence type="ECO:0000313" key="12">
    <source>
        <dbReference type="EMBL" id="KPP64530.1"/>
    </source>
</evidence>
<dbReference type="SUPFAM" id="SSF81321">
    <property type="entry name" value="Family A G protein-coupled receptor-like"/>
    <property type="match status" value="1"/>
</dbReference>
<feature type="region of interest" description="Disordered" evidence="9">
    <location>
        <begin position="352"/>
        <end position="389"/>
    </location>
</feature>
<sequence length="400" mass="45756">MISTIRPIEGNVQTMVKFDLREDENELNYSDFFFNDSFMTNFFNLSEPMDDILSGFHTFLITAYTLVFFFGTVGNILVICIVLKKHQRQRLVDIFIGHLAVADMVFLITLPLWTASLSLHGLWPFGNFMCKLASYVICVNMFSSIYFLTCMSVDRFMAIVLALDTRRVRTKRYAQGTALFVWLFSMGLGIHVFFFRAVDGNGHCVDDLSLAKTVFSLLIRVIAFLLPLLTIGICYTSVAIKLHQHFQQNNRVEWKKRRSLRVGLWILALFLLAWLPFNVLVTIQTLRESGYLDLDPDTKLEHGLALATCLAFSNSCINPFIYFWLDGCMRRQLLGLLPYKVAGMASRRRSSLSTSNTFPERDSIMSRETEREVQFGDSAQASSCGKENFERRPVNGETLC</sequence>
<dbReference type="Gene3D" id="1.20.1070.10">
    <property type="entry name" value="Rhodopsin 7-helix transmembrane proteins"/>
    <property type="match status" value="1"/>
</dbReference>
<accession>A0A0P7U357</accession>
<organism evidence="12 13">
    <name type="scientific">Scleropages formosus</name>
    <name type="common">Asian bonytongue</name>
    <name type="synonym">Osteoglossum formosum</name>
    <dbReference type="NCBI Taxonomy" id="113540"/>
    <lineage>
        <taxon>Eukaryota</taxon>
        <taxon>Metazoa</taxon>
        <taxon>Chordata</taxon>
        <taxon>Craniata</taxon>
        <taxon>Vertebrata</taxon>
        <taxon>Euteleostomi</taxon>
        <taxon>Actinopterygii</taxon>
        <taxon>Neopterygii</taxon>
        <taxon>Teleostei</taxon>
        <taxon>Osteoglossocephala</taxon>
        <taxon>Osteoglossomorpha</taxon>
        <taxon>Osteoglossiformes</taxon>
        <taxon>Osteoglossidae</taxon>
        <taxon>Scleropages</taxon>
    </lineage>
</organism>
<evidence type="ECO:0000256" key="9">
    <source>
        <dbReference type="SAM" id="MobiDB-lite"/>
    </source>
</evidence>
<keyword evidence="6 8" id="KW-0675">Receptor</keyword>
<dbReference type="GO" id="GO:0019957">
    <property type="term" value="F:C-C chemokine binding"/>
    <property type="evidence" value="ECO:0007669"/>
    <property type="project" value="TreeGrafter"/>
</dbReference>
<dbReference type="InterPro" id="IPR017452">
    <property type="entry name" value="GPCR_Rhodpsn_7TM"/>
</dbReference>
<comment type="caution">
    <text evidence="12">The sequence shown here is derived from an EMBL/GenBank/DDBJ whole genome shotgun (WGS) entry which is preliminary data.</text>
</comment>
<feature type="domain" description="G-protein coupled receptors family 1 profile" evidence="11">
    <location>
        <begin position="74"/>
        <end position="322"/>
    </location>
</feature>
<dbReference type="PROSITE" id="PS50262">
    <property type="entry name" value="G_PROTEIN_RECEP_F1_2"/>
    <property type="match status" value="1"/>
</dbReference>
<feature type="transmembrane region" description="Helical" evidence="10">
    <location>
        <begin position="173"/>
        <end position="197"/>
    </location>
</feature>
<feature type="compositionally biased region" description="Basic and acidic residues" evidence="9">
    <location>
        <begin position="359"/>
        <end position="374"/>
    </location>
</feature>
<evidence type="ECO:0000313" key="13">
    <source>
        <dbReference type="Proteomes" id="UP000034805"/>
    </source>
</evidence>
<proteinExistence type="inferred from homology"/>
<gene>
    <name evidence="12" type="ORF">Z043_117115</name>
</gene>
<evidence type="ECO:0000256" key="4">
    <source>
        <dbReference type="ARBA" id="ARBA00023040"/>
    </source>
</evidence>
<feature type="transmembrane region" description="Helical" evidence="10">
    <location>
        <begin position="59"/>
        <end position="83"/>
    </location>
</feature>
<dbReference type="GO" id="GO:0007204">
    <property type="term" value="P:positive regulation of cytosolic calcium ion concentration"/>
    <property type="evidence" value="ECO:0007669"/>
    <property type="project" value="TreeGrafter"/>
</dbReference>
<dbReference type="PANTHER" id="PTHR10489:SF954">
    <property type="entry name" value="G PROTEIN-COUPLED RECEPTOR 25"/>
    <property type="match status" value="1"/>
</dbReference>
<evidence type="ECO:0000256" key="2">
    <source>
        <dbReference type="ARBA" id="ARBA00022692"/>
    </source>
</evidence>
<evidence type="ECO:0000256" key="8">
    <source>
        <dbReference type="RuleBase" id="RU000688"/>
    </source>
</evidence>
<feature type="transmembrane region" description="Helical" evidence="10">
    <location>
        <begin position="133"/>
        <end position="153"/>
    </location>
</feature>
<keyword evidence="3 10" id="KW-1133">Transmembrane helix</keyword>
<dbReference type="PANTHER" id="PTHR10489">
    <property type="entry name" value="CELL ADHESION MOLECULE"/>
    <property type="match status" value="1"/>
</dbReference>
<evidence type="ECO:0000256" key="7">
    <source>
        <dbReference type="ARBA" id="ARBA00023224"/>
    </source>
</evidence>
<feature type="transmembrane region" description="Helical" evidence="10">
    <location>
        <begin position="303"/>
        <end position="325"/>
    </location>
</feature>
<evidence type="ECO:0000259" key="11">
    <source>
        <dbReference type="PROSITE" id="PS50262"/>
    </source>
</evidence>
<keyword evidence="5 10" id="KW-0472">Membrane</keyword>
<comment type="subcellular location">
    <subcellularLocation>
        <location evidence="1">Membrane</location>
        <topology evidence="1">Multi-pass membrane protein</topology>
    </subcellularLocation>
</comment>
<keyword evidence="4 8" id="KW-0297">G-protein coupled receptor</keyword>
<evidence type="ECO:0000256" key="3">
    <source>
        <dbReference type="ARBA" id="ARBA00022989"/>
    </source>
</evidence>
<dbReference type="PRINTS" id="PR00237">
    <property type="entry name" value="GPCRRHODOPSN"/>
</dbReference>
<dbReference type="InterPro" id="IPR000276">
    <property type="entry name" value="GPCR_Rhodpsn"/>
</dbReference>
<dbReference type="GO" id="GO:0006955">
    <property type="term" value="P:immune response"/>
    <property type="evidence" value="ECO:0007669"/>
    <property type="project" value="TreeGrafter"/>
</dbReference>
<dbReference type="GO" id="GO:0009897">
    <property type="term" value="C:external side of plasma membrane"/>
    <property type="evidence" value="ECO:0007669"/>
    <property type="project" value="TreeGrafter"/>
</dbReference>
<keyword evidence="7 8" id="KW-0807">Transducer</keyword>
<dbReference type="Pfam" id="PF00001">
    <property type="entry name" value="7tm_1"/>
    <property type="match status" value="1"/>
</dbReference>
<protein>
    <submittedName>
        <fullName evidence="12">Apelin receptor A-like</fullName>
    </submittedName>
</protein>
<evidence type="ECO:0000256" key="1">
    <source>
        <dbReference type="ARBA" id="ARBA00004141"/>
    </source>
</evidence>
<evidence type="ECO:0000256" key="6">
    <source>
        <dbReference type="ARBA" id="ARBA00023170"/>
    </source>
</evidence>
<feature type="transmembrane region" description="Helical" evidence="10">
    <location>
        <begin position="95"/>
        <end position="113"/>
    </location>
</feature>
<feature type="transmembrane region" description="Helical" evidence="10">
    <location>
        <begin position="217"/>
        <end position="242"/>
    </location>
</feature>
<feature type="transmembrane region" description="Helical" evidence="10">
    <location>
        <begin position="262"/>
        <end position="283"/>
    </location>
</feature>